<dbReference type="InterPro" id="IPR000182">
    <property type="entry name" value="GNAT_dom"/>
</dbReference>
<dbReference type="InterPro" id="IPR016181">
    <property type="entry name" value="Acyl_CoA_acyltransferase"/>
</dbReference>
<gene>
    <name evidence="2" type="ORF">LQV63_16155</name>
</gene>
<keyword evidence="3" id="KW-1185">Reference proteome</keyword>
<dbReference type="RefSeq" id="WP_233697473.1">
    <property type="nucleotide sequence ID" value="NZ_JAJNBZ010000012.1"/>
</dbReference>
<name>A0ABS8YGY2_9BACL</name>
<dbReference type="PROSITE" id="PS51186">
    <property type="entry name" value="GNAT"/>
    <property type="match status" value="1"/>
</dbReference>
<evidence type="ECO:0000313" key="3">
    <source>
        <dbReference type="Proteomes" id="UP001199916"/>
    </source>
</evidence>
<dbReference type="Proteomes" id="UP001199916">
    <property type="component" value="Unassembled WGS sequence"/>
</dbReference>
<organism evidence="2 3">
    <name type="scientific">Paenibacillus profundus</name>
    <dbReference type="NCBI Taxonomy" id="1173085"/>
    <lineage>
        <taxon>Bacteria</taxon>
        <taxon>Bacillati</taxon>
        <taxon>Bacillota</taxon>
        <taxon>Bacilli</taxon>
        <taxon>Bacillales</taxon>
        <taxon>Paenibacillaceae</taxon>
        <taxon>Paenibacillus</taxon>
    </lineage>
</organism>
<comment type="caution">
    <text evidence="2">The sequence shown here is derived from an EMBL/GenBank/DDBJ whole genome shotgun (WGS) entry which is preliminary data.</text>
</comment>
<dbReference type="SUPFAM" id="SSF55729">
    <property type="entry name" value="Acyl-CoA N-acyltransferases (Nat)"/>
    <property type="match status" value="1"/>
</dbReference>
<reference evidence="2 3" key="1">
    <citation type="submission" date="2021-11" db="EMBL/GenBank/DDBJ databases">
        <title>Draft genome sequence of Paenibacillus profundus YoMME, a new Gram-positive bacteria with exoelectrogenic properties.</title>
        <authorList>
            <person name="Hubenova Y."/>
            <person name="Hubenova E."/>
            <person name="Manasiev Y."/>
            <person name="Peykov S."/>
            <person name="Mitov M."/>
        </authorList>
    </citation>
    <scope>NUCLEOTIDE SEQUENCE [LARGE SCALE GENOMIC DNA]</scope>
    <source>
        <strain evidence="2 3">YoMME</strain>
    </source>
</reference>
<accession>A0ABS8YGY2</accession>
<evidence type="ECO:0000313" key="2">
    <source>
        <dbReference type="EMBL" id="MCE5170837.1"/>
    </source>
</evidence>
<sequence>MKQFDVEIRAAAESEWDQVWNLLERRGATDAKELAESRFLSIVQNRQHYLPIAAVDQKLVGYGWVQNYGPHLRSGQQLFRLHDLFVLEPYRKNRIAAALFESMKEWSQHNGASWLQWNANPISTSFYLRLGYQPIPEEDEGFPFFEIEFAAK</sequence>
<dbReference type="EMBL" id="JAJNBZ010000012">
    <property type="protein sequence ID" value="MCE5170837.1"/>
    <property type="molecule type" value="Genomic_DNA"/>
</dbReference>
<dbReference type="CDD" id="cd04301">
    <property type="entry name" value="NAT_SF"/>
    <property type="match status" value="1"/>
</dbReference>
<feature type="domain" description="N-acetyltransferase" evidence="1">
    <location>
        <begin position="6"/>
        <end position="152"/>
    </location>
</feature>
<protein>
    <submittedName>
        <fullName evidence="2">GNAT family N-acetyltransferase</fullName>
    </submittedName>
</protein>
<proteinExistence type="predicted"/>
<evidence type="ECO:0000259" key="1">
    <source>
        <dbReference type="PROSITE" id="PS51186"/>
    </source>
</evidence>
<dbReference type="Pfam" id="PF00583">
    <property type="entry name" value="Acetyltransf_1"/>
    <property type="match status" value="1"/>
</dbReference>
<dbReference type="Gene3D" id="3.40.630.30">
    <property type="match status" value="1"/>
</dbReference>